<dbReference type="GeneID" id="4960575"/>
<protein>
    <submittedName>
        <fullName evidence="2">Gp50</fullName>
    </submittedName>
</protein>
<dbReference type="OrthoDB" id="40637at10239"/>
<keyword evidence="3" id="KW-1185">Reference proteome</keyword>
<dbReference type="KEGG" id="vg:4960575"/>
<evidence type="ECO:0000313" key="3">
    <source>
        <dbReference type="Proteomes" id="UP000002289"/>
    </source>
</evidence>
<name>A4JX45_9CAUD</name>
<organism evidence="2 3">
    <name type="scientific">Burkholderia phage phi644-2</name>
    <dbReference type="NCBI Taxonomy" id="2881400"/>
    <lineage>
        <taxon>Viruses</taxon>
        <taxon>Duplodnaviria</taxon>
        <taxon>Heunggongvirae</taxon>
        <taxon>Uroviricota</taxon>
        <taxon>Caudoviricetes</taxon>
        <taxon>Stanholtvirus</taxon>
        <taxon>Stanholtvirus sv6442</taxon>
    </lineage>
</organism>
<dbReference type="Proteomes" id="UP000002289">
    <property type="component" value="Segment"/>
</dbReference>
<dbReference type="EMBL" id="CP000625">
    <property type="protein sequence ID" value="ABO60832.1"/>
    <property type="molecule type" value="Genomic_DNA"/>
</dbReference>
<reference evidence="2" key="1">
    <citation type="submission" date="2007-06" db="EMBL/GenBank/DDBJ databases">
        <authorList>
            <person name="DeShazer D."/>
            <person name="Ronning C.M."/>
            <person name="Brinkac L."/>
            <person name="Nierman W.C."/>
        </authorList>
    </citation>
    <scope>NUCLEOTIDE SEQUENCE</scope>
</reference>
<evidence type="ECO:0000256" key="1">
    <source>
        <dbReference type="SAM" id="MobiDB-lite"/>
    </source>
</evidence>
<dbReference type="RefSeq" id="YP_001111129.1">
    <property type="nucleotide sequence ID" value="NC_009235.2"/>
</dbReference>
<accession>A4JX45</accession>
<evidence type="ECO:0000313" key="2">
    <source>
        <dbReference type="EMBL" id="ABO60832.1"/>
    </source>
</evidence>
<feature type="region of interest" description="Disordered" evidence="1">
    <location>
        <begin position="25"/>
        <end position="55"/>
    </location>
</feature>
<proteinExistence type="predicted"/>
<sequence>MSELLPPRLDRYKRAALAVGLAAQDSTNGGLGNVEATRYRDFSESTSDSDVAEKR</sequence>
<gene>
    <name evidence="2" type="ORF">BPSphi6442_0051</name>
</gene>